<organism evidence="19 20">
    <name type="scientific">Drosophila virilis</name>
    <name type="common">Fruit fly</name>
    <dbReference type="NCBI Taxonomy" id="7244"/>
    <lineage>
        <taxon>Eukaryota</taxon>
        <taxon>Metazoa</taxon>
        <taxon>Ecdysozoa</taxon>
        <taxon>Arthropoda</taxon>
        <taxon>Hexapoda</taxon>
        <taxon>Insecta</taxon>
        <taxon>Pterygota</taxon>
        <taxon>Neoptera</taxon>
        <taxon>Endopterygota</taxon>
        <taxon>Diptera</taxon>
        <taxon>Brachycera</taxon>
        <taxon>Muscomorpha</taxon>
        <taxon>Ephydroidea</taxon>
        <taxon>Drosophilidae</taxon>
        <taxon>Drosophila</taxon>
    </lineage>
</organism>
<dbReference type="Pfam" id="PF11838">
    <property type="entry name" value="ERAP1_C"/>
    <property type="match status" value="1"/>
</dbReference>
<keyword evidence="4" id="KW-0325">Glycoprotein</keyword>
<evidence type="ECO:0000256" key="5">
    <source>
        <dbReference type="ARBA" id="ARBA00022670"/>
    </source>
</evidence>
<evidence type="ECO:0000256" key="7">
    <source>
        <dbReference type="ARBA" id="ARBA00022801"/>
    </source>
</evidence>
<dbReference type="Gene3D" id="2.60.40.1730">
    <property type="entry name" value="tricorn interacting facor f3 domain"/>
    <property type="match status" value="1"/>
</dbReference>
<comment type="cofactor">
    <cofactor evidence="12 14">
        <name>Zn(2+)</name>
        <dbReference type="ChEBI" id="CHEBI:29105"/>
    </cofactor>
    <text evidence="12 14">Binds 1 zinc ion per subunit.</text>
</comment>
<evidence type="ECO:0000256" key="3">
    <source>
        <dbReference type="ARBA" id="ARBA00022438"/>
    </source>
</evidence>
<evidence type="ECO:0000256" key="11">
    <source>
        <dbReference type="PIRSR" id="PIRSR634016-1"/>
    </source>
</evidence>
<dbReference type="GO" id="GO:0005737">
    <property type="term" value="C:cytoplasm"/>
    <property type="evidence" value="ECO:0007669"/>
    <property type="project" value="TreeGrafter"/>
</dbReference>
<dbReference type="SUPFAM" id="SSF63737">
    <property type="entry name" value="Leukotriene A4 hydrolase N-terminal domain"/>
    <property type="match status" value="1"/>
</dbReference>
<feature type="domain" description="ERAP1-like C-terminal" evidence="17">
    <location>
        <begin position="589"/>
        <end position="866"/>
    </location>
</feature>
<reference evidence="19 20" key="1">
    <citation type="journal article" date="2007" name="Nature">
        <title>Evolution of genes and genomes on the Drosophila phylogeny.</title>
        <authorList>
            <consortium name="Drosophila 12 Genomes Consortium"/>
            <person name="Clark A.G."/>
            <person name="Eisen M.B."/>
            <person name="Smith D.R."/>
            <person name="Bergman C.M."/>
            <person name="Oliver B."/>
            <person name="Markow T.A."/>
            <person name="Kaufman T.C."/>
            <person name="Kellis M."/>
            <person name="Gelbart W."/>
            <person name="Iyer V.N."/>
            <person name="Pollard D.A."/>
            <person name="Sackton T.B."/>
            <person name="Larracuente A.M."/>
            <person name="Singh N.D."/>
            <person name="Abad J.P."/>
            <person name="Abt D.N."/>
            <person name="Adryan B."/>
            <person name="Aguade M."/>
            <person name="Akashi H."/>
            <person name="Anderson W.W."/>
            <person name="Aquadro C.F."/>
            <person name="Ardell D.H."/>
            <person name="Arguello R."/>
            <person name="Artieri C.G."/>
            <person name="Barbash D.A."/>
            <person name="Barker D."/>
            <person name="Barsanti P."/>
            <person name="Batterham P."/>
            <person name="Batzoglou S."/>
            <person name="Begun D."/>
            <person name="Bhutkar A."/>
            <person name="Blanco E."/>
            <person name="Bosak S.A."/>
            <person name="Bradley R.K."/>
            <person name="Brand A.D."/>
            <person name="Brent M.R."/>
            <person name="Brooks A.N."/>
            <person name="Brown R.H."/>
            <person name="Butlin R.K."/>
            <person name="Caggese C."/>
            <person name="Calvi B.R."/>
            <person name="Bernardo de Carvalho A."/>
            <person name="Caspi A."/>
            <person name="Castrezana S."/>
            <person name="Celniker S.E."/>
            <person name="Chang J.L."/>
            <person name="Chapple C."/>
            <person name="Chatterji S."/>
            <person name="Chinwalla A."/>
            <person name="Civetta A."/>
            <person name="Clifton S.W."/>
            <person name="Comeron J.M."/>
            <person name="Costello J.C."/>
            <person name="Coyne J.A."/>
            <person name="Daub J."/>
            <person name="David R.G."/>
            <person name="Delcher A.L."/>
            <person name="Delehaunty K."/>
            <person name="Do C.B."/>
            <person name="Ebling H."/>
            <person name="Edwards K."/>
            <person name="Eickbush T."/>
            <person name="Evans J.D."/>
            <person name="Filipski A."/>
            <person name="Findeiss S."/>
            <person name="Freyhult E."/>
            <person name="Fulton L."/>
            <person name="Fulton R."/>
            <person name="Garcia A.C."/>
            <person name="Gardiner A."/>
            <person name="Garfield D.A."/>
            <person name="Garvin B.E."/>
            <person name="Gibson G."/>
            <person name="Gilbert D."/>
            <person name="Gnerre S."/>
            <person name="Godfrey J."/>
            <person name="Good R."/>
            <person name="Gotea V."/>
            <person name="Gravely B."/>
            <person name="Greenberg A.J."/>
            <person name="Griffiths-Jones S."/>
            <person name="Gross S."/>
            <person name="Guigo R."/>
            <person name="Gustafson E.A."/>
            <person name="Haerty W."/>
            <person name="Hahn M.W."/>
            <person name="Halligan D.L."/>
            <person name="Halpern A.L."/>
            <person name="Halter G.M."/>
            <person name="Han M.V."/>
            <person name="Heger A."/>
            <person name="Hillier L."/>
            <person name="Hinrichs A.S."/>
            <person name="Holmes I."/>
            <person name="Hoskins R.A."/>
            <person name="Hubisz M.J."/>
            <person name="Hultmark D."/>
            <person name="Huntley M.A."/>
            <person name="Jaffe D.B."/>
            <person name="Jagadeeshan S."/>
            <person name="Jeck W.R."/>
            <person name="Johnson J."/>
            <person name="Jones C.D."/>
            <person name="Jordan W.C."/>
            <person name="Karpen G.H."/>
            <person name="Kataoka E."/>
            <person name="Keightley P.D."/>
            <person name="Kheradpour P."/>
            <person name="Kirkness E.F."/>
            <person name="Koerich L.B."/>
            <person name="Kristiansen K."/>
            <person name="Kudrna D."/>
            <person name="Kulathinal R.J."/>
            <person name="Kumar S."/>
            <person name="Kwok R."/>
            <person name="Lander E."/>
            <person name="Langley C.H."/>
            <person name="Lapoint R."/>
            <person name="Lazzaro B.P."/>
            <person name="Lee S.J."/>
            <person name="Levesque L."/>
            <person name="Li R."/>
            <person name="Lin C.F."/>
            <person name="Lin M.F."/>
            <person name="Lindblad-Toh K."/>
            <person name="Llopart A."/>
            <person name="Long M."/>
            <person name="Low L."/>
            <person name="Lozovsky E."/>
            <person name="Lu J."/>
            <person name="Luo M."/>
            <person name="Machado C.A."/>
            <person name="Makalowski W."/>
            <person name="Marzo M."/>
            <person name="Matsuda M."/>
            <person name="Matzkin L."/>
            <person name="McAllister B."/>
            <person name="McBride C.S."/>
            <person name="McKernan B."/>
            <person name="McKernan K."/>
            <person name="Mendez-Lago M."/>
            <person name="Minx P."/>
            <person name="Mollenhauer M.U."/>
            <person name="Montooth K."/>
            <person name="Mount S.M."/>
            <person name="Mu X."/>
            <person name="Myers E."/>
            <person name="Negre B."/>
            <person name="Newfeld S."/>
            <person name="Nielsen R."/>
            <person name="Noor M.A."/>
            <person name="O'Grady P."/>
            <person name="Pachter L."/>
            <person name="Papaceit M."/>
            <person name="Parisi M.J."/>
            <person name="Parisi M."/>
            <person name="Parts L."/>
            <person name="Pedersen J.S."/>
            <person name="Pesole G."/>
            <person name="Phillippy A.M."/>
            <person name="Ponting C.P."/>
            <person name="Pop M."/>
            <person name="Porcelli D."/>
            <person name="Powell J.R."/>
            <person name="Prohaska S."/>
            <person name="Pruitt K."/>
            <person name="Puig M."/>
            <person name="Quesneville H."/>
            <person name="Ram K.R."/>
            <person name="Rand D."/>
            <person name="Rasmussen M.D."/>
            <person name="Reed L.K."/>
            <person name="Reenan R."/>
            <person name="Reily A."/>
            <person name="Remington K.A."/>
            <person name="Rieger T.T."/>
            <person name="Ritchie M.G."/>
            <person name="Robin C."/>
            <person name="Rogers Y.H."/>
            <person name="Rohde C."/>
            <person name="Rozas J."/>
            <person name="Rubenfield M.J."/>
            <person name="Ruiz A."/>
            <person name="Russo S."/>
            <person name="Salzberg S.L."/>
            <person name="Sanchez-Gracia A."/>
            <person name="Saranga D.J."/>
            <person name="Sato H."/>
            <person name="Schaeffer S.W."/>
            <person name="Schatz M.C."/>
            <person name="Schlenke T."/>
            <person name="Schwartz R."/>
            <person name="Segarra C."/>
            <person name="Singh R.S."/>
            <person name="Sirot L."/>
            <person name="Sirota M."/>
            <person name="Sisneros N.B."/>
            <person name="Smith C.D."/>
            <person name="Smith T.F."/>
            <person name="Spieth J."/>
            <person name="Stage D.E."/>
            <person name="Stark A."/>
            <person name="Stephan W."/>
            <person name="Strausberg R.L."/>
            <person name="Strempel S."/>
            <person name="Sturgill D."/>
            <person name="Sutton G."/>
            <person name="Sutton G.G."/>
            <person name="Tao W."/>
            <person name="Teichmann S."/>
            <person name="Tobari Y.N."/>
            <person name="Tomimura Y."/>
            <person name="Tsolas J.M."/>
            <person name="Valente V.L."/>
            <person name="Venter E."/>
            <person name="Venter J.C."/>
            <person name="Vicario S."/>
            <person name="Vieira F.G."/>
            <person name="Vilella A.J."/>
            <person name="Villasante A."/>
            <person name="Walenz B."/>
            <person name="Wang J."/>
            <person name="Wasserman M."/>
            <person name="Watts T."/>
            <person name="Wilson D."/>
            <person name="Wilson R.K."/>
            <person name="Wing R.A."/>
            <person name="Wolfner M.F."/>
            <person name="Wong A."/>
            <person name="Wong G.K."/>
            <person name="Wu C.I."/>
            <person name="Wu G."/>
            <person name="Yamamoto D."/>
            <person name="Yang H.P."/>
            <person name="Yang S.P."/>
            <person name="Yorke J.A."/>
            <person name="Yoshida K."/>
            <person name="Zdobnov E."/>
            <person name="Zhang P."/>
            <person name="Zhang Y."/>
            <person name="Zimin A.V."/>
            <person name="Baldwin J."/>
            <person name="Abdouelleil A."/>
            <person name="Abdulkadir J."/>
            <person name="Abebe A."/>
            <person name="Abera B."/>
            <person name="Abreu J."/>
            <person name="Acer S.C."/>
            <person name="Aftuck L."/>
            <person name="Alexander A."/>
            <person name="An P."/>
            <person name="Anderson E."/>
            <person name="Anderson S."/>
            <person name="Arachi H."/>
            <person name="Azer M."/>
            <person name="Bachantsang P."/>
            <person name="Barry A."/>
            <person name="Bayul T."/>
            <person name="Berlin A."/>
            <person name="Bessette D."/>
            <person name="Bloom T."/>
            <person name="Blye J."/>
            <person name="Boguslavskiy L."/>
            <person name="Bonnet C."/>
            <person name="Boukhgalter B."/>
            <person name="Bourzgui I."/>
            <person name="Brown A."/>
            <person name="Cahill P."/>
            <person name="Channer S."/>
            <person name="Cheshatsang Y."/>
            <person name="Chuda L."/>
            <person name="Citroen M."/>
            <person name="Collymore A."/>
            <person name="Cooke P."/>
            <person name="Costello M."/>
            <person name="D'Aco K."/>
            <person name="Daza R."/>
            <person name="De Haan G."/>
            <person name="DeGray S."/>
            <person name="DeMaso C."/>
            <person name="Dhargay N."/>
            <person name="Dooley K."/>
            <person name="Dooley E."/>
            <person name="Doricent M."/>
            <person name="Dorje P."/>
            <person name="Dorjee K."/>
            <person name="Dupes A."/>
            <person name="Elong R."/>
            <person name="Falk J."/>
            <person name="Farina A."/>
            <person name="Faro S."/>
            <person name="Ferguson D."/>
            <person name="Fisher S."/>
            <person name="Foley C.D."/>
            <person name="Franke A."/>
            <person name="Friedrich D."/>
            <person name="Gadbois L."/>
            <person name="Gearin G."/>
            <person name="Gearin C.R."/>
            <person name="Giannoukos G."/>
            <person name="Goode T."/>
            <person name="Graham J."/>
            <person name="Grandbois E."/>
            <person name="Grewal S."/>
            <person name="Gyaltsen K."/>
            <person name="Hafez N."/>
            <person name="Hagos B."/>
            <person name="Hall J."/>
            <person name="Henson C."/>
            <person name="Hollinger A."/>
            <person name="Honan T."/>
            <person name="Huard M.D."/>
            <person name="Hughes L."/>
            <person name="Hurhula B."/>
            <person name="Husby M.E."/>
            <person name="Kamat A."/>
            <person name="Kanga B."/>
            <person name="Kashin S."/>
            <person name="Khazanovich D."/>
            <person name="Kisner P."/>
            <person name="Lance K."/>
            <person name="Lara M."/>
            <person name="Lee W."/>
            <person name="Lennon N."/>
            <person name="Letendre F."/>
            <person name="LeVine R."/>
            <person name="Lipovsky A."/>
            <person name="Liu X."/>
            <person name="Liu J."/>
            <person name="Liu S."/>
            <person name="Lokyitsang T."/>
            <person name="Lokyitsang Y."/>
            <person name="Lubonja R."/>
            <person name="Lui A."/>
            <person name="MacDonald P."/>
            <person name="Magnisalis V."/>
            <person name="Maru K."/>
            <person name="Matthews C."/>
            <person name="McCusker W."/>
            <person name="McDonough S."/>
            <person name="Mehta T."/>
            <person name="Meldrim J."/>
            <person name="Meneus L."/>
            <person name="Mihai O."/>
            <person name="Mihalev A."/>
            <person name="Mihova T."/>
            <person name="Mittelman R."/>
            <person name="Mlenga V."/>
            <person name="Montmayeur A."/>
            <person name="Mulrain L."/>
            <person name="Navidi A."/>
            <person name="Naylor J."/>
            <person name="Negash T."/>
            <person name="Nguyen T."/>
            <person name="Nguyen N."/>
            <person name="Nicol R."/>
            <person name="Norbu C."/>
            <person name="Norbu N."/>
            <person name="Novod N."/>
            <person name="O'Neill B."/>
            <person name="Osman S."/>
            <person name="Markiewicz E."/>
            <person name="Oyono O.L."/>
            <person name="Patti C."/>
            <person name="Phunkhang P."/>
            <person name="Pierre F."/>
            <person name="Priest M."/>
            <person name="Raghuraman S."/>
            <person name="Rege F."/>
            <person name="Reyes R."/>
            <person name="Rise C."/>
            <person name="Rogov P."/>
            <person name="Ross K."/>
            <person name="Ryan E."/>
            <person name="Settipalli S."/>
            <person name="Shea T."/>
            <person name="Sherpa N."/>
            <person name="Shi L."/>
            <person name="Shih D."/>
            <person name="Sparrow T."/>
            <person name="Spaulding J."/>
            <person name="Stalker J."/>
            <person name="Stange-Thomann N."/>
            <person name="Stavropoulos S."/>
            <person name="Stone C."/>
            <person name="Strader C."/>
            <person name="Tesfaye S."/>
            <person name="Thomson T."/>
            <person name="Thoulutsang Y."/>
            <person name="Thoulutsang D."/>
            <person name="Topham K."/>
            <person name="Topping I."/>
            <person name="Tsamla T."/>
            <person name="Vassiliev H."/>
            <person name="Vo A."/>
            <person name="Wangchuk T."/>
            <person name="Wangdi T."/>
            <person name="Weiand M."/>
            <person name="Wilkinson J."/>
            <person name="Wilson A."/>
            <person name="Yadav S."/>
            <person name="Young G."/>
            <person name="Yu Q."/>
            <person name="Zembek L."/>
            <person name="Zhong D."/>
            <person name="Zimmer A."/>
            <person name="Zwirko Z."/>
            <person name="Jaffe D.B."/>
            <person name="Alvarez P."/>
            <person name="Brockman W."/>
            <person name="Butler J."/>
            <person name="Chin C."/>
            <person name="Gnerre S."/>
            <person name="Grabherr M."/>
            <person name="Kleber M."/>
            <person name="Mauceli E."/>
            <person name="MacCallum I."/>
        </authorList>
    </citation>
    <scope>NUCLEOTIDE SEQUENCE [LARGE SCALE GENOMIC DNA]</scope>
    <source>
        <strain evidence="20">Tucson 15010-1051.87</strain>
    </source>
</reference>
<dbReference type="Gene3D" id="2.60.40.1910">
    <property type="match status" value="1"/>
</dbReference>
<dbReference type="EMBL" id="CH940650">
    <property type="protein sequence ID" value="EDW67459.1"/>
    <property type="molecule type" value="Genomic_DNA"/>
</dbReference>
<keyword evidence="20" id="KW-1185">Reference proteome</keyword>
<dbReference type="KEGG" id="dvi:6630949"/>
<dbReference type="GO" id="GO:0008237">
    <property type="term" value="F:metallopeptidase activity"/>
    <property type="evidence" value="ECO:0007669"/>
    <property type="project" value="UniProtKB-KW"/>
</dbReference>
<dbReference type="InterPro" id="IPR024571">
    <property type="entry name" value="ERAP1-like_C_dom"/>
</dbReference>
<dbReference type="InterPro" id="IPR050344">
    <property type="entry name" value="Peptidase_M1_aminopeptidases"/>
</dbReference>
<dbReference type="FunCoup" id="B4M148">
    <property type="interactions" value="19"/>
</dbReference>
<dbReference type="InterPro" id="IPR045357">
    <property type="entry name" value="Aminopeptidase_N-like_N"/>
</dbReference>
<evidence type="ECO:0000256" key="10">
    <source>
        <dbReference type="ARBA" id="ARBA00023288"/>
    </source>
</evidence>
<feature type="binding site" evidence="12">
    <location>
        <position position="377"/>
    </location>
    <ligand>
        <name>Zn(2+)</name>
        <dbReference type="ChEBI" id="CHEBI:29105"/>
        <note>catalytic</note>
    </ligand>
</feature>
<keyword evidence="10" id="KW-0449">Lipoprotein</keyword>
<evidence type="ECO:0000256" key="15">
    <source>
        <dbReference type="SAM" id="SignalP"/>
    </source>
</evidence>
<dbReference type="eggNOG" id="KOG1046">
    <property type="taxonomic scope" value="Eukaryota"/>
</dbReference>
<feature type="site" description="Transition state stabilizer" evidence="13">
    <location>
        <position position="440"/>
    </location>
</feature>
<protein>
    <recommendedName>
        <fullName evidence="14">Aminopeptidase</fullName>
        <ecNumber evidence="14">3.4.11.-</ecNumber>
    </recommendedName>
</protein>
<keyword evidence="4" id="KW-0472">Membrane</keyword>
<evidence type="ECO:0000256" key="12">
    <source>
        <dbReference type="PIRSR" id="PIRSR634016-3"/>
    </source>
</evidence>
<feature type="domain" description="Peptidase M1 membrane alanine aminopeptidase" evidence="16">
    <location>
        <begin position="284"/>
        <end position="498"/>
    </location>
</feature>
<dbReference type="HOGENOM" id="CLU_003705_2_0_1"/>
<dbReference type="InParanoid" id="B4M148"/>
<dbReference type="EC" id="3.4.11.-" evidence="14"/>
<dbReference type="SMR" id="B4M148"/>
<name>B4M148_DROVI</name>
<dbReference type="Pfam" id="PF17900">
    <property type="entry name" value="Peptidase_M1_N"/>
    <property type="match status" value="1"/>
</dbReference>
<dbReference type="MEROPS" id="M01.A06"/>
<dbReference type="GO" id="GO:0008270">
    <property type="term" value="F:zinc ion binding"/>
    <property type="evidence" value="ECO:0007669"/>
    <property type="project" value="UniProtKB-UniRule"/>
</dbReference>
<dbReference type="PhylomeDB" id="B4M148"/>
<dbReference type="InterPro" id="IPR027268">
    <property type="entry name" value="Peptidase_M4/M1_CTD_sf"/>
</dbReference>
<evidence type="ECO:0000256" key="6">
    <source>
        <dbReference type="ARBA" id="ARBA00022723"/>
    </source>
</evidence>
<evidence type="ECO:0000256" key="8">
    <source>
        <dbReference type="ARBA" id="ARBA00022833"/>
    </source>
</evidence>
<dbReference type="GO" id="GO:0005886">
    <property type="term" value="C:plasma membrane"/>
    <property type="evidence" value="ECO:0007669"/>
    <property type="project" value="UniProtKB-SubCell"/>
</dbReference>
<feature type="signal peptide" evidence="15">
    <location>
        <begin position="1"/>
        <end position="24"/>
    </location>
</feature>
<feature type="active site" description="Proton acceptor" evidence="11">
    <location>
        <position position="355"/>
    </location>
</feature>
<gene>
    <name evidence="19" type="primary">Dvir\GJ23064</name>
    <name evidence="19" type="ORF">Dvir_GJ23064</name>
</gene>
<evidence type="ECO:0000313" key="20">
    <source>
        <dbReference type="Proteomes" id="UP000008792"/>
    </source>
</evidence>
<evidence type="ECO:0000259" key="18">
    <source>
        <dbReference type="Pfam" id="PF17900"/>
    </source>
</evidence>
<evidence type="ECO:0000256" key="2">
    <source>
        <dbReference type="ARBA" id="ARBA00010136"/>
    </source>
</evidence>
<dbReference type="Pfam" id="PF01433">
    <property type="entry name" value="Peptidase_M1"/>
    <property type="match status" value="1"/>
</dbReference>
<feature type="chain" id="PRO_5002817062" description="Aminopeptidase" evidence="15">
    <location>
        <begin position="25"/>
        <end position="988"/>
    </location>
</feature>
<dbReference type="InterPro" id="IPR014782">
    <property type="entry name" value="Peptidase_M1_dom"/>
</dbReference>
<feature type="binding site" evidence="12">
    <location>
        <position position="358"/>
    </location>
    <ligand>
        <name>Zn(2+)</name>
        <dbReference type="ChEBI" id="CHEBI:29105"/>
        <note>catalytic</note>
    </ligand>
</feature>
<keyword evidence="4" id="KW-0336">GPI-anchor</keyword>
<dbReference type="Proteomes" id="UP000008792">
    <property type="component" value="Unassembled WGS sequence"/>
</dbReference>
<evidence type="ECO:0000256" key="14">
    <source>
        <dbReference type="RuleBase" id="RU364040"/>
    </source>
</evidence>
<evidence type="ECO:0000313" key="19">
    <source>
        <dbReference type="EMBL" id="EDW67459.1"/>
    </source>
</evidence>
<dbReference type="Gene3D" id="1.25.50.20">
    <property type="match status" value="1"/>
</dbReference>
<comment type="subcellular location">
    <subcellularLocation>
        <location evidence="1">Cell membrane</location>
        <topology evidence="1">Lipid-anchor</topology>
        <topology evidence="1">GPI-anchor</topology>
    </subcellularLocation>
</comment>
<dbReference type="OMA" id="SEHWWIP"/>
<evidence type="ECO:0000256" key="9">
    <source>
        <dbReference type="ARBA" id="ARBA00023049"/>
    </source>
</evidence>
<dbReference type="GO" id="GO:0098552">
    <property type="term" value="C:side of membrane"/>
    <property type="evidence" value="ECO:0007669"/>
    <property type="project" value="UniProtKB-KW"/>
</dbReference>
<dbReference type="FunFam" id="1.10.390.10:FF:000013">
    <property type="entry name" value="Aminopeptidase N"/>
    <property type="match status" value="1"/>
</dbReference>
<dbReference type="Gene3D" id="1.10.390.10">
    <property type="entry name" value="Neutral Protease Domain 2"/>
    <property type="match status" value="1"/>
</dbReference>
<feature type="domain" description="Aminopeptidase N-like N-terminal" evidence="18">
    <location>
        <begin position="53"/>
        <end position="249"/>
    </location>
</feature>
<sequence length="988" mass="114775">MLTPCASIIIVLFAALGWSQEAGAVETVETATTTPSPHLLSTRSLRLPNDTYPLSYQLDISTNIHLGDWRFSGNTTIDIEIRRSTNEIVLHAKNLSDIQITLRLLDPQMPEALGELVDDITHTYDPHTTFLIVHPLVNYQAFEAGQRYRLHISYTGLMGTRPKGLYWMAYEEPLNNQTVYVAATQSEPTYARLIFPCYDEPAFKSNYSIRLTHSSSLMAVSNMPVLEVLNRGELTTTTFQTTPPMSTYLVAFVISNFEHISETYRGVTQSIYSSPTSKDKGRLALKNAVLTVAALEDYFGVKYSLPKLDHVALKKNQGAAMENWGLITFRDDSLLSLDVTDKHKRLKNKLMQNHEISHQWFGNLVSPEWWSYVWINEGFATYFSYVITDLLHPEDRVMDIFIRDEAEHAYSYSSFFDVRPMTYYVETEPDIMHVFDIISYKRAACVIKMFHHAFHQKTFVQGISRYLKKFQYSVVSEQDLFDAIQESVLEDVQLQQQSWAHMVRDIMLSWTHSEWLPIVSVIRNYENDTITLRQRSIHSKSEHWWIPLNFASAQSPSFEHTHAEYFMPPVMEHTLSLEELQLQLGGRDWLIVNKQQTGFYHVLYDTDNLQAIARQLQQNHSLIHAMNRAALFQDLAPLIERNELESVDVLFELFKYLKFEDDLTPWSQVANTIEFLDCNLYGTTAHSLFKQFVRRLVAPTFLRLFNKDDTGEATMDILARSDILHMACRVDMPECLDYTHRLAHEYIFKNNNFESDYPDYYAMHDIILCMGVRHLSDEEFGRLIDLLNVTDRNSAYYDDMIYSLRCTQSHQHMRHYLNLLLGENSTYTLLNEREAMMYLSYVFKSNMAARSVIWHFIDHNYKLLARSTFFVQLFNDITEFVPERQKHHFATLRQNIDMYLQLEHLSPKQPLISIDSRRVGKKMRNSEQFLEKFERQIHNWLLKELSPNGSENTYAASLSVANGSNRPASLLSAASKMVRSALRVKLQF</sequence>
<dbReference type="GO" id="GO:0006508">
    <property type="term" value="P:proteolysis"/>
    <property type="evidence" value="ECO:0007669"/>
    <property type="project" value="UniProtKB-KW"/>
</dbReference>
<comment type="similarity">
    <text evidence="2 14">Belongs to the peptidase M1 family.</text>
</comment>
<dbReference type="InterPro" id="IPR034016">
    <property type="entry name" value="M1_APN-typ"/>
</dbReference>
<dbReference type="GO" id="GO:0005615">
    <property type="term" value="C:extracellular space"/>
    <property type="evidence" value="ECO:0007669"/>
    <property type="project" value="TreeGrafter"/>
</dbReference>
<dbReference type="InterPro" id="IPR001930">
    <property type="entry name" value="Peptidase_M1"/>
</dbReference>
<keyword evidence="5 14" id="KW-0645">Protease</keyword>
<dbReference type="PRINTS" id="PR00756">
    <property type="entry name" value="ALADIPTASE"/>
</dbReference>
<dbReference type="InterPro" id="IPR042097">
    <property type="entry name" value="Aminopeptidase_N-like_N_sf"/>
</dbReference>
<proteinExistence type="inferred from homology"/>
<keyword evidence="3 14" id="KW-0031">Aminopeptidase</keyword>
<evidence type="ECO:0000256" key="13">
    <source>
        <dbReference type="PIRSR" id="PIRSR634016-4"/>
    </source>
</evidence>
<dbReference type="CDD" id="cd09601">
    <property type="entry name" value="M1_APN-Q_like"/>
    <property type="match status" value="1"/>
</dbReference>
<evidence type="ECO:0000259" key="16">
    <source>
        <dbReference type="Pfam" id="PF01433"/>
    </source>
</evidence>
<dbReference type="OrthoDB" id="10031169at2759"/>
<accession>B4M148</accession>
<evidence type="ECO:0000259" key="17">
    <source>
        <dbReference type="Pfam" id="PF11838"/>
    </source>
</evidence>
<dbReference type="AlphaFoldDB" id="B4M148"/>
<dbReference type="SUPFAM" id="SSF55486">
    <property type="entry name" value="Metalloproteases ('zincins'), catalytic domain"/>
    <property type="match status" value="1"/>
</dbReference>
<dbReference type="PANTHER" id="PTHR11533">
    <property type="entry name" value="PROTEASE M1 ZINC METALLOPROTEASE"/>
    <property type="match status" value="1"/>
</dbReference>
<feature type="binding site" evidence="12">
    <location>
        <position position="354"/>
    </location>
    <ligand>
        <name>Zn(2+)</name>
        <dbReference type="ChEBI" id="CHEBI:29105"/>
        <note>catalytic</note>
    </ligand>
</feature>
<keyword evidence="7 14" id="KW-0378">Hydrolase</keyword>
<keyword evidence="8 12" id="KW-0862">Zinc</keyword>
<evidence type="ECO:0000256" key="1">
    <source>
        <dbReference type="ARBA" id="ARBA00004609"/>
    </source>
</evidence>
<dbReference type="STRING" id="7244.B4M148"/>
<keyword evidence="9 14" id="KW-0482">Metalloprotease</keyword>
<dbReference type="PANTHER" id="PTHR11533:SF299">
    <property type="entry name" value="AMINOPEPTIDASE"/>
    <property type="match status" value="1"/>
</dbReference>
<keyword evidence="6 12" id="KW-0479">Metal-binding</keyword>
<evidence type="ECO:0000256" key="4">
    <source>
        <dbReference type="ARBA" id="ARBA00022622"/>
    </source>
</evidence>
<keyword evidence="15" id="KW-0732">Signal</keyword>
<dbReference type="GO" id="GO:0004177">
    <property type="term" value="F:aminopeptidase activity"/>
    <property type="evidence" value="ECO:0007669"/>
    <property type="project" value="UniProtKB-KW"/>
</dbReference>